<evidence type="ECO:0000256" key="1">
    <source>
        <dbReference type="SAM" id="MobiDB-lite"/>
    </source>
</evidence>
<feature type="domain" description="Wbp11/ELF5/Saf1 N-terminal" evidence="2">
    <location>
        <begin position="7"/>
        <end position="75"/>
    </location>
</feature>
<feature type="compositionally biased region" description="Low complexity" evidence="1">
    <location>
        <begin position="236"/>
        <end position="259"/>
    </location>
</feature>
<evidence type="ECO:0000313" key="4">
    <source>
        <dbReference type="Proteomes" id="UP000695562"/>
    </source>
</evidence>
<gene>
    <name evidence="3" type="ORF">CYY_000322</name>
</gene>
<comment type="caution">
    <text evidence="3">The sequence shown here is derived from an EMBL/GenBank/DDBJ whole genome shotgun (WGS) entry which is preliminary data.</text>
</comment>
<feature type="region of interest" description="Disordered" evidence="1">
    <location>
        <begin position="1"/>
        <end position="28"/>
    </location>
</feature>
<feature type="compositionally biased region" description="Acidic residues" evidence="1">
    <location>
        <begin position="277"/>
        <end position="287"/>
    </location>
</feature>
<dbReference type="Pfam" id="PF09429">
    <property type="entry name" value="Wbp11"/>
    <property type="match status" value="1"/>
</dbReference>
<feature type="region of interest" description="Disordered" evidence="1">
    <location>
        <begin position="236"/>
        <end position="296"/>
    </location>
</feature>
<evidence type="ECO:0000259" key="2">
    <source>
        <dbReference type="Pfam" id="PF09429"/>
    </source>
</evidence>
<dbReference type="OrthoDB" id="21340at2759"/>
<sequence length="296" mass="33074">MGKNNLSSNPMDTYRKQVKKKEQEKQLAEKNKSFEKILNSQDPDVLLHELKKPIYNIDAAGKVKKKQLQSAYDALTKKNEPKQTNTTKVVKMDPALEEAIKKYGPPEESIYYDPVLNPYGIPPPGKPNIRKKPAATMPMIPPHHPQHYQQGMVPSPPPPFFKKQGILPFPPGMPPMMPPGFPGMPPMMPGMPPMMPPGFPGMPPMVPPPPPNTKHLPPPPIGMIPPPPPFIPGFLPKLGPLVHNNSNSNNSNSSNNSNNKPLENKNDTKEKEKEIEPTEEEVDEGLEEFMKEMKDY</sequence>
<feature type="compositionally biased region" description="Basic and acidic residues" evidence="1">
    <location>
        <begin position="262"/>
        <end position="276"/>
    </location>
</feature>
<name>A0A8J4Q1Q1_9MYCE</name>
<proteinExistence type="predicted"/>
<dbReference type="InterPro" id="IPR019007">
    <property type="entry name" value="Wbp11/ELF5/Saf1_N"/>
</dbReference>
<keyword evidence="4" id="KW-1185">Reference proteome</keyword>
<feature type="compositionally biased region" description="Polar residues" evidence="1">
    <location>
        <begin position="1"/>
        <end position="11"/>
    </location>
</feature>
<evidence type="ECO:0000313" key="3">
    <source>
        <dbReference type="EMBL" id="KAF2078338.1"/>
    </source>
</evidence>
<organism evidence="3 4">
    <name type="scientific">Polysphondylium violaceum</name>
    <dbReference type="NCBI Taxonomy" id="133409"/>
    <lineage>
        <taxon>Eukaryota</taxon>
        <taxon>Amoebozoa</taxon>
        <taxon>Evosea</taxon>
        <taxon>Eumycetozoa</taxon>
        <taxon>Dictyostelia</taxon>
        <taxon>Dictyosteliales</taxon>
        <taxon>Dictyosteliaceae</taxon>
        <taxon>Polysphondylium</taxon>
    </lineage>
</organism>
<dbReference type="EMBL" id="AJWJ01000006">
    <property type="protein sequence ID" value="KAF2078338.1"/>
    <property type="molecule type" value="Genomic_DNA"/>
</dbReference>
<dbReference type="AlphaFoldDB" id="A0A8J4Q1Q1"/>
<protein>
    <recommendedName>
        <fullName evidence="2">Wbp11/ELF5/Saf1 N-terminal domain-containing protein</fullName>
    </recommendedName>
</protein>
<dbReference type="Proteomes" id="UP000695562">
    <property type="component" value="Unassembled WGS sequence"/>
</dbReference>
<dbReference type="GO" id="GO:0006396">
    <property type="term" value="P:RNA processing"/>
    <property type="evidence" value="ECO:0007669"/>
    <property type="project" value="InterPro"/>
</dbReference>
<reference evidence="3" key="1">
    <citation type="submission" date="2020-01" db="EMBL/GenBank/DDBJ databases">
        <title>Development of genomics and gene disruption for Polysphondylium violaceum indicates a role for the polyketide synthase stlB in stalk morphogenesis.</title>
        <authorList>
            <person name="Narita B."/>
            <person name="Kawabe Y."/>
            <person name="Kin K."/>
            <person name="Saito T."/>
            <person name="Gibbs R."/>
            <person name="Kuspa A."/>
            <person name="Muzny D."/>
            <person name="Queller D."/>
            <person name="Richards S."/>
            <person name="Strassman J."/>
            <person name="Sucgang R."/>
            <person name="Worley K."/>
            <person name="Schaap P."/>
        </authorList>
    </citation>
    <scope>NUCLEOTIDE SEQUENCE</scope>
    <source>
        <strain evidence="3">QSvi11</strain>
    </source>
</reference>
<accession>A0A8J4Q1Q1</accession>